<name>A0A840CD14_9RHOB</name>
<evidence type="ECO:0000313" key="3">
    <source>
        <dbReference type="Proteomes" id="UP000585681"/>
    </source>
</evidence>
<reference evidence="2" key="1">
    <citation type="submission" date="2020-08" db="EMBL/GenBank/DDBJ databases">
        <title>Genomic Encyclopedia of Type Strains, Phase IV (KMG-IV): sequencing the most valuable type-strain genomes for metagenomic binning, comparative biology and taxonomic classification.</title>
        <authorList>
            <person name="Goeker M."/>
        </authorList>
    </citation>
    <scope>NUCLEOTIDE SEQUENCE [LARGE SCALE GENOMIC DNA]</scope>
    <source>
        <strain evidence="2">DSM 105040</strain>
    </source>
</reference>
<dbReference type="InterPro" id="IPR004360">
    <property type="entry name" value="Glyas_Fos-R_dOase_dom"/>
</dbReference>
<keyword evidence="2" id="KW-0223">Dioxygenase</keyword>
<keyword evidence="2" id="KW-0456">Lyase</keyword>
<keyword evidence="2" id="KW-0560">Oxidoreductase</keyword>
<dbReference type="PROSITE" id="PS51819">
    <property type="entry name" value="VOC"/>
    <property type="match status" value="1"/>
</dbReference>
<sequence length="145" mass="15545">MTRPEQKSPPPADILEAALYAGDLDAAEGFYGALLGLEKLVRAGNRHVFYRVGGTILLIFNPAETVKPPSRAGLPVPPHGARGPGHVCFAATADEITAWRSRLIAAGHPIEADFTWPNGARSLYLRDPAGNSVEFAEPKLWFGEG</sequence>
<dbReference type="GO" id="GO:0051213">
    <property type="term" value="F:dioxygenase activity"/>
    <property type="evidence" value="ECO:0007669"/>
    <property type="project" value="UniProtKB-KW"/>
</dbReference>
<organism evidence="2 3">
    <name type="scientific">Actibacterium naphthalenivorans</name>
    <dbReference type="NCBI Taxonomy" id="1614693"/>
    <lineage>
        <taxon>Bacteria</taxon>
        <taxon>Pseudomonadati</taxon>
        <taxon>Pseudomonadota</taxon>
        <taxon>Alphaproteobacteria</taxon>
        <taxon>Rhodobacterales</taxon>
        <taxon>Roseobacteraceae</taxon>
        <taxon>Actibacterium</taxon>
    </lineage>
</organism>
<evidence type="ECO:0000313" key="2">
    <source>
        <dbReference type="EMBL" id="MBB4021972.1"/>
    </source>
</evidence>
<accession>A0A840CD14</accession>
<dbReference type="AlphaFoldDB" id="A0A840CD14"/>
<dbReference type="SUPFAM" id="SSF54593">
    <property type="entry name" value="Glyoxalase/Bleomycin resistance protein/Dihydroxybiphenyl dioxygenase"/>
    <property type="match status" value="1"/>
</dbReference>
<keyword evidence="3" id="KW-1185">Reference proteome</keyword>
<feature type="domain" description="VOC" evidence="1">
    <location>
        <begin position="11"/>
        <end position="138"/>
    </location>
</feature>
<proteinExistence type="predicted"/>
<dbReference type="Pfam" id="PF00903">
    <property type="entry name" value="Glyoxalase"/>
    <property type="match status" value="1"/>
</dbReference>
<dbReference type="Proteomes" id="UP000585681">
    <property type="component" value="Unassembled WGS sequence"/>
</dbReference>
<dbReference type="Gene3D" id="3.10.180.10">
    <property type="entry name" value="2,3-Dihydroxybiphenyl 1,2-Dioxygenase, domain 1"/>
    <property type="match status" value="1"/>
</dbReference>
<dbReference type="GO" id="GO:0016829">
    <property type="term" value="F:lyase activity"/>
    <property type="evidence" value="ECO:0007669"/>
    <property type="project" value="UniProtKB-KW"/>
</dbReference>
<evidence type="ECO:0000259" key="1">
    <source>
        <dbReference type="PROSITE" id="PS51819"/>
    </source>
</evidence>
<comment type="caution">
    <text evidence="2">The sequence shown here is derived from an EMBL/GenBank/DDBJ whole genome shotgun (WGS) entry which is preliminary data.</text>
</comment>
<gene>
    <name evidence="2" type="ORF">GGR17_001781</name>
</gene>
<dbReference type="InterPro" id="IPR029068">
    <property type="entry name" value="Glyas_Bleomycin-R_OHBP_Dase"/>
</dbReference>
<dbReference type="EMBL" id="JACIEQ010000002">
    <property type="protein sequence ID" value="MBB4021972.1"/>
    <property type="molecule type" value="Genomic_DNA"/>
</dbReference>
<dbReference type="RefSeq" id="WP_052071269.1">
    <property type="nucleotide sequence ID" value="NZ_JACIEQ010000002.1"/>
</dbReference>
<dbReference type="InterPro" id="IPR037523">
    <property type="entry name" value="VOC_core"/>
</dbReference>
<protein>
    <submittedName>
        <fullName evidence="2">Catechol 2,3-dioxygenase-like lactoylglutathione lyase family enzyme</fullName>
    </submittedName>
</protein>